<comment type="caution">
    <text evidence="2">The sequence shown here is derived from an EMBL/GenBank/DDBJ whole genome shotgun (WGS) entry which is preliminary data.</text>
</comment>
<gene>
    <name evidence="2" type="ORF">OS493_002201</name>
</gene>
<protein>
    <submittedName>
        <fullName evidence="2">Uncharacterized protein</fullName>
    </submittedName>
</protein>
<organism evidence="2 3">
    <name type="scientific">Desmophyllum pertusum</name>
    <dbReference type="NCBI Taxonomy" id="174260"/>
    <lineage>
        <taxon>Eukaryota</taxon>
        <taxon>Metazoa</taxon>
        <taxon>Cnidaria</taxon>
        <taxon>Anthozoa</taxon>
        <taxon>Hexacorallia</taxon>
        <taxon>Scleractinia</taxon>
        <taxon>Caryophylliina</taxon>
        <taxon>Caryophylliidae</taxon>
        <taxon>Desmophyllum</taxon>
    </lineage>
</organism>
<dbReference type="AlphaFoldDB" id="A0A9X0CVZ9"/>
<feature type="compositionally biased region" description="Polar residues" evidence="1">
    <location>
        <begin position="66"/>
        <end position="83"/>
    </location>
</feature>
<evidence type="ECO:0000313" key="3">
    <source>
        <dbReference type="Proteomes" id="UP001163046"/>
    </source>
</evidence>
<name>A0A9X0CVZ9_9CNID</name>
<keyword evidence="3" id="KW-1185">Reference proteome</keyword>
<dbReference type="Proteomes" id="UP001163046">
    <property type="component" value="Unassembled WGS sequence"/>
</dbReference>
<feature type="compositionally biased region" description="Basic and acidic residues" evidence="1">
    <location>
        <begin position="26"/>
        <end position="36"/>
    </location>
</feature>
<proteinExistence type="predicted"/>
<dbReference type="EMBL" id="MU826826">
    <property type="protein sequence ID" value="KAJ7375434.1"/>
    <property type="molecule type" value="Genomic_DNA"/>
</dbReference>
<accession>A0A9X0CVZ9</accession>
<reference evidence="2" key="1">
    <citation type="submission" date="2023-01" db="EMBL/GenBank/DDBJ databases">
        <title>Genome assembly of the deep-sea coral Lophelia pertusa.</title>
        <authorList>
            <person name="Herrera S."/>
            <person name="Cordes E."/>
        </authorList>
    </citation>
    <scope>NUCLEOTIDE SEQUENCE</scope>
    <source>
        <strain evidence="2">USNM1676648</strain>
        <tissue evidence="2">Polyp</tissue>
    </source>
</reference>
<sequence>MAAWRKTCPAVNEEDESEEDSEPEENERARQHDEMRLMPMIMSPTQPYYNGYQAQGGPLPPRHDQSVSAYASHASFTRSSSPYSAEIPRVPPNVYLSENNETFFSL</sequence>
<evidence type="ECO:0000256" key="1">
    <source>
        <dbReference type="SAM" id="MobiDB-lite"/>
    </source>
</evidence>
<feature type="region of interest" description="Disordered" evidence="1">
    <location>
        <begin position="1"/>
        <end position="91"/>
    </location>
</feature>
<evidence type="ECO:0000313" key="2">
    <source>
        <dbReference type="EMBL" id="KAJ7375434.1"/>
    </source>
</evidence>
<feature type="compositionally biased region" description="Acidic residues" evidence="1">
    <location>
        <begin position="12"/>
        <end position="25"/>
    </location>
</feature>